<feature type="transmembrane region" description="Helical" evidence="2">
    <location>
        <begin position="107"/>
        <end position="133"/>
    </location>
</feature>
<keyword evidence="2" id="KW-0472">Membrane</keyword>
<evidence type="ECO:0000256" key="1">
    <source>
        <dbReference type="SAM" id="MobiDB-lite"/>
    </source>
</evidence>
<feature type="transmembrane region" description="Helical" evidence="2">
    <location>
        <begin position="75"/>
        <end position="95"/>
    </location>
</feature>
<name>V4J0J6_9EURY</name>
<feature type="compositionally biased region" description="Basic and acidic residues" evidence="1">
    <location>
        <begin position="158"/>
        <end position="167"/>
    </location>
</feature>
<feature type="region of interest" description="Disordered" evidence="1">
    <location>
        <begin position="137"/>
        <end position="167"/>
    </location>
</feature>
<protein>
    <submittedName>
        <fullName evidence="3">Uncharacterized protein</fullName>
    </submittedName>
</protein>
<dbReference type="AlphaFoldDB" id="V4J0J6"/>
<organism evidence="3 4">
    <name type="scientific">Candidatus Halobonum tyrrellensis G22</name>
    <dbReference type="NCBI Taxonomy" id="1324957"/>
    <lineage>
        <taxon>Archaea</taxon>
        <taxon>Methanobacteriati</taxon>
        <taxon>Methanobacteriota</taxon>
        <taxon>Stenosarchaea group</taxon>
        <taxon>Halobacteria</taxon>
        <taxon>Halobacteriales</taxon>
        <taxon>Haloferacaceae</taxon>
        <taxon>Candidatus Halobonum</taxon>
    </lineage>
</organism>
<keyword evidence="4" id="KW-1185">Reference proteome</keyword>
<keyword evidence="2" id="KW-0812">Transmembrane</keyword>
<dbReference type="RefSeq" id="WP_023393796.1">
    <property type="nucleotide sequence ID" value="NZ_ASGZ01000020.1"/>
</dbReference>
<reference evidence="3 4" key="1">
    <citation type="journal article" date="2013" name="Genome Announc.">
        <title>Draft Genome Sequence of 'Candidatus Halobonum tyrrellensis' Strain G22, Isolated from the Hypersaline Waters of Lake Tyrrell, Australia.</title>
        <authorList>
            <person name="Ugalde J.A."/>
            <person name="Narasingarao P."/>
            <person name="Kuo S."/>
            <person name="Podell S."/>
            <person name="Allen E.E."/>
        </authorList>
    </citation>
    <scope>NUCLEOTIDE SEQUENCE [LARGE SCALE GENOMIC DNA]</scope>
    <source>
        <strain evidence="3 4">G22</strain>
    </source>
</reference>
<comment type="caution">
    <text evidence="3">The sequence shown here is derived from an EMBL/GenBank/DDBJ whole genome shotgun (WGS) entry which is preliminary data.</text>
</comment>
<gene>
    <name evidence="3" type="ORF">K933_06043</name>
</gene>
<evidence type="ECO:0000313" key="3">
    <source>
        <dbReference type="EMBL" id="ESP88987.1"/>
    </source>
</evidence>
<dbReference type="Proteomes" id="UP000017840">
    <property type="component" value="Unassembled WGS sequence"/>
</dbReference>
<evidence type="ECO:0000256" key="2">
    <source>
        <dbReference type="SAM" id="Phobius"/>
    </source>
</evidence>
<dbReference type="EMBL" id="ASGZ01000020">
    <property type="protein sequence ID" value="ESP88987.1"/>
    <property type="molecule type" value="Genomic_DNA"/>
</dbReference>
<keyword evidence="2" id="KW-1133">Transmembrane helix</keyword>
<accession>V4J0J6</accession>
<sequence length="167" mass="16535">MNALRVVAGTRPERRRYLALGWVLGVGAFALGLSLAEPFVAATGPWLPVAAVALLLLAAVAAYDGAGLPATAGLVALAAAGMVPFVATVAIARMVPPTSALAVQVTFSAAVALLAGVTVGLVGFAVGAAARWVRERRANGSRDPTPPAAPASADAADDGSRPRGGSD</sequence>
<dbReference type="STRING" id="1324957.K933_06043"/>
<proteinExistence type="predicted"/>
<feature type="transmembrane region" description="Helical" evidence="2">
    <location>
        <begin position="46"/>
        <end position="63"/>
    </location>
</feature>
<evidence type="ECO:0000313" key="4">
    <source>
        <dbReference type="Proteomes" id="UP000017840"/>
    </source>
</evidence>